<dbReference type="SUPFAM" id="SSF90229">
    <property type="entry name" value="CCCH zinc finger"/>
    <property type="match status" value="5"/>
</dbReference>
<dbReference type="Gene3D" id="2.30.30.1190">
    <property type="match status" value="3"/>
</dbReference>
<sequence length="700" mass="79148">MVKLSVGLSSLFKNLNLGFGLLHMPMTTSTDTMEAKEFTKVEPDNKIQLAGDLVENDTRIRSDETGSDTFVMDRKFIPPLREGAQGPGNITSSENVGRIECKFYLLPGGCKFGNDCRSLHHVQLNFLGLPIRPGEKECPFYMRTGGCKFASHCRFHHPDPSAVIGDSFQDLKNGVPTQHHVLVEQLCETPMPSENPSNEQTDFLGPFTPNRGLQENVHRKGNQTTTSPLHYREMNINDQRQTLANRDTAAEFRSCVESKQFEEYPQRPGEPECQYFMKTGYCKFKSACRYHHPKSNVSFLGLPQSSTVTNLLHPSEIKIVDQQQELVKKDAAYEFSGGEPQQYDAYPQRPSNPECQYFMKTGYCKFKAACRYHHPKSNLSFLGLPLRPASNDCEQDGPVEQICEVPLPSKDASNDQRAFLCPSSSNVQSLFTPIKGIQPNVQWNVDQAVTSIPYPPETKIIVQQQELAYKDAAYEFSGGEPQQHDEYPQRPSKPECQFFMKTGHCKFKSACRYHHPKSNLSFPSLPLRSASNNYEQNGSSEQLCEVPLFSENASNYQRTVSSPSSSNVQGLFTPKQGGLWLTQQWNGDQMATSPLHPPEIKINEEMHELANTDTAYDFNGGVKSQQLDEYPQRPNEPECQYFMKTGYCKLKSACRYHHPKSNRCLLTPPLKPDKPICTYYGRGICKFGSACRYSHHMEHT</sequence>
<name>A0ABD0VGZ4_DENTH</name>
<evidence type="ECO:0000256" key="4">
    <source>
        <dbReference type="ARBA" id="ARBA00023125"/>
    </source>
</evidence>
<proteinExistence type="predicted"/>
<dbReference type="InterPro" id="IPR000571">
    <property type="entry name" value="Znf_CCCH"/>
</dbReference>
<dbReference type="GO" id="GO:0008270">
    <property type="term" value="F:zinc ion binding"/>
    <property type="evidence" value="ECO:0007669"/>
    <property type="project" value="UniProtKB-KW"/>
</dbReference>
<feature type="domain" description="C3H1-type" evidence="6">
    <location>
        <begin position="490"/>
        <end position="518"/>
    </location>
</feature>
<feature type="domain" description="C3H1-type" evidence="6">
    <location>
        <begin position="267"/>
        <end position="295"/>
    </location>
</feature>
<dbReference type="GO" id="GO:0003677">
    <property type="term" value="F:DNA binding"/>
    <property type="evidence" value="ECO:0007669"/>
    <property type="project" value="UniProtKB-KW"/>
</dbReference>
<dbReference type="GO" id="GO:0003729">
    <property type="term" value="F:mRNA binding"/>
    <property type="evidence" value="ECO:0007669"/>
    <property type="project" value="UniProtKB-ARBA"/>
</dbReference>
<feature type="zinc finger region" description="C3H1-type" evidence="5">
    <location>
        <begin position="132"/>
        <end position="160"/>
    </location>
</feature>
<evidence type="ECO:0000256" key="1">
    <source>
        <dbReference type="ARBA" id="ARBA00022723"/>
    </source>
</evidence>
<keyword evidence="4" id="KW-0238">DNA-binding</keyword>
<dbReference type="InterPro" id="IPR036855">
    <property type="entry name" value="Znf_CCCH_sf"/>
</dbReference>
<comment type="caution">
    <text evidence="7">The sequence shown here is derived from an EMBL/GenBank/DDBJ whole genome shotgun (WGS) entry which is preliminary data.</text>
</comment>
<protein>
    <recommendedName>
        <fullName evidence="6">C3H1-type domain-containing protein</fullName>
    </recommendedName>
</protein>
<feature type="domain" description="C3H1-type" evidence="6">
    <location>
        <begin position="671"/>
        <end position="698"/>
    </location>
</feature>
<organism evidence="7 8">
    <name type="scientific">Dendrobium thyrsiflorum</name>
    <name type="common">Pinecone-like raceme dendrobium</name>
    <name type="synonym">Orchid</name>
    <dbReference type="NCBI Taxonomy" id="117978"/>
    <lineage>
        <taxon>Eukaryota</taxon>
        <taxon>Viridiplantae</taxon>
        <taxon>Streptophyta</taxon>
        <taxon>Embryophyta</taxon>
        <taxon>Tracheophyta</taxon>
        <taxon>Spermatophyta</taxon>
        <taxon>Magnoliopsida</taxon>
        <taxon>Liliopsida</taxon>
        <taxon>Asparagales</taxon>
        <taxon>Orchidaceae</taxon>
        <taxon>Epidendroideae</taxon>
        <taxon>Malaxideae</taxon>
        <taxon>Dendrobiinae</taxon>
        <taxon>Dendrobium</taxon>
    </lineage>
</organism>
<keyword evidence="8" id="KW-1185">Reference proteome</keyword>
<dbReference type="Pfam" id="PF14608">
    <property type="entry name" value="zf-CCCH_2"/>
    <property type="match status" value="1"/>
</dbReference>
<feature type="zinc finger region" description="C3H1-type" evidence="5">
    <location>
        <begin position="490"/>
        <end position="518"/>
    </location>
</feature>
<dbReference type="AlphaFoldDB" id="A0ABD0VGZ4"/>
<feature type="domain" description="C3H1-type" evidence="6">
    <location>
        <begin position="633"/>
        <end position="661"/>
    </location>
</feature>
<evidence type="ECO:0000256" key="5">
    <source>
        <dbReference type="PROSITE-ProRule" id="PRU00723"/>
    </source>
</evidence>
<dbReference type="PROSITE" id="PS50103">
    <property type="entry name" value="ZF_C3H1"/>
    <property type="match status" value="7"/>
</dbReference>
<evidence type="ECO:0000256" key="2">
    <source>
        <dbReference type="ARBA" id="ARBA00022771"/>
    </source>
</evidence>
<keyword evidence="2 5" id="KW-0863">Zinc-finger</keyword>
<feature type="domain" description="C3H1-type" evidence="6">
    <location>
        <begin position="95"/>
        <end position="123"/>
    </location>
</feature>
<evidence type="ECO:0000313" key="8">
    <source>
        <dbReference type="Proteomes" id="UP001552299"/>
    </source>
</evidence>
<dbReference type="Gene3D" id="4.10.1000.10">
    <property type="entry name" value="Zinc finger, CCCH-type"/>
    <property type="match status" value="3"/>
</dbReference>
<feature type="zinc finger region" description="C3H1-type" evidence="5">
    <location>
        <begin position="95"/>
        <end position="123"/>
    </location>
</feature>
<feature type="zinc finger region" description="C3H1-type" evidence="5">
    <location>
        <begin position="671"/>
        <end position="698"/>
    </location>
</feature>
<dbReference type="PANTHER" id="PTHR12506:SF20">
    <property type="entry name" value="ZINC FINGER CCCH DOMAIN-CONTAINING PROTEIN 67"/>
    <property type="match status" value="1"/>
</dbReference>
<dbReference type="Pfam" id="PF00642">
    <property type="entry name" value="zf-CCCH"/>
    <property type="match status" value="6"/>
</dbReference>
<keyword evidence="3 5" id="KW-0862">Zinc</keyword>
<dbReference type="SMART" id="SM00356">
    <property type="entry name" value="ZnF_C3H1"/>
    <property type="match status" value="7"/>
</dbReference>
<reference evidence="7 8" key="1">
    <citation type="journal article" date="2024" name="Plant Biotechnol. J.">
        <title>Dendrobium thyrsiflorum genome and its molecular insights into genes involved in important horticultural traits.</title>
        <authorList>
            <person name="Chen B."/>
            <person name="Wang J.Y."/>
            <person name="Zheng P.J."/>
            <person name="Li K.L."/>
            <person name="Liang Y.M."/>
            <person name="Chen X.F."/>
            <person name="Zhang C."/>
            <person name="Zhao X."/>
            <person name="He X."/>
            <person name="Zhang G.Q."/>
            <person name="Liu Z.J."/>
            <person name="Xu Q."/>
        </authorList>
    </citation>
    <scope>NUCLEOTIDE SEQUENCE [LARGE SCALE GENOMIC DNA]</scope>
    <source>
        <strain evidence="7">GZMU011</strain>
    </source>
</reference>
<dbReference type="Proteomes" id="UP001552299">
    <property type="component" value="Unassembled WGS sequence"/>
</dbReference>
<accession>A0ABD0VGZ4</accession>
<dbReference type="EMBL" id="JANQDX010000005">
    <property type="protein sequence ID" value="KAL0924429.1"/>
    <property type="molecule type" value="Genomic_DNA"/>
</dbReference>
<keyword evidence="1 5" id="KW-0479">Metal-binding</keyword>
<feature type="zinc finger region" description="C3H1-type" evidence="5">
    <location>
        <begin position="349"/>
        <end position="377"/>
    </location>
</feature>
<feature type="domain" description="C3H1-type" evidence="6">
    <location>
        <begin position="349"/>
        <end position="377"/>
    </location>
</feature>
<feature type="domain" description="C3H1-type" evidence="6">
    <location>
        <begin position="132"/>
        <end position="160"/>
    </location>
</feature>
<evidence type="ECO:0000256" key="3">
    <source>
        <dbReference type="ARBA" id="ARBA00022833"/>
    </source>
</evidence>
<feature type="zinc finger region" description="C3H1-type" evidence="5">
    <location>
        <begin position="633"/>
        <end position="661"/>
    </location>
</feature>
<evidence type="ECO:0000259" key="6">
    <source>
        <dbReference type="PROSITE" id="PS50103"/>
    </source>
</evidence>
<feature type="zinc finger region" description="C3H1-type" evidence="5">
    <location>
        <begin position="267"/>
        <end position="295"/>
    </location>
</feature>
<evidence type="ECO:0000313" key="7">
    <source>
        <dbReference type="EMBL" id="KAL0924429.1"/>
    </source>
</evidence>
<dbReference type="PANTHER" id="PTHR12506">
    <property type="entry name" value="PROTEIN PHOSPHATASE RELATED"/>
    <property type="match status" value="1"/>
</dbReference>
<gene>
    <name evidence="7" type="ORF">M5K25_005258</name>
</gene>
<dbReference type="InterPro" id="IPR050974">
    <property type="entry name" value="Plant_ZF_CCCH"/>
</dbReference>